<evidence type="ECO:0000313" key="3">
    <source>
        <dbReference type="Proteomes" id="UP000033924"/>
    </source>
</evidence>
<organism evidence="2 3">
    <name type="scientific">Erwinia tracheiphila</name>
    <dbReference type="NCBI Taxonomy" id="65700"/>
    <lineage>
        <taxon>Bacteria</taxon>
        <taxon>Pseudomonadati</taxon>
        <taxon>Pseudomonadota</taxon>
        <taxon>Gammaproteobacteria</taxon>
        <taxon>Enterobacterales</taxon>
        <taxon>Erwiniaceae</taxon>
        <taxon>Erwinia</taxon>
    </lineage>
</organism>
<name>A0A0M2K3X4_9GAMM</name>
<evidence type="ECO:0000313" key="4">
    <source>
        <dbReference type="Proteomes" id="UP000264980"/>
    </source>
</evidence>
<dbReference type="AlphaFoldDB" id="A0A0M2K3X4"/>
<geneLocation type="plasmid" evidence="1 4">
    <name>unnamed3</name>
</geneLocation>
<keyword evidence="1" id="KW-0614">Plasmid</keyword>
<gene>
    <name evidence="1" type="ORF">AV903_26870</name>
    <name evidence="2" type="ORF">SY86_26030</name>
</gene>
<protein>
    <submittedName>
        <fullName evidence="1">IS3 family transposase</fullName>
    </submittedName>
</protein>
<reference evidence="2 3" key="1">
    <citation type="submission" date="2015-01" db="EMBL/GenBank/DDBJ databases">
        <title>Erwinia tracheiphila.</title>
        <authorList>
            <person name="Shapiro L.R."/>
        </authorList>
    </citation>
    <scope>NUCLEOTIDE SEQUENCE [LARGE SCALE GENOMIC DNA]</scope>
    <source>
        <strain evidence="2 3">BuffGH</strain>
    </source>
</reference>
<dbReference type="EMBL" id="CP013973">
    <property type="protein sequence ID" value="AXF79083.1"/>
    <property type="molecule type" value="Genomic_DNA"/>
</dbReference>
<dbReference type="Proteomes" id="UP000033924">
    <property type="component" value="Unassembled WGS sequence"/>
</dbReference>
<dbReference type="Proteomes" id="UP000264980">
    <property type="component" value="Plasmid unnamed3"/>
</dbReference>
<evidence type="ECO:0000313" key="2">
    <source>
        <dbReference type="EMBL" id="KKF34085.1"/>
    </source>
</evidence>
<accession>A0A0M2K3X4</accession>
<reference evidence="1 4" key="2">
    <citation type="submission" date="2016-01" db="EMBL/GenBank/DDBJ databases">
        <authorList>
            <person name="Oliw E.H."/>
        </authorList>
    </citation>
    <scope>NUCLEOTIDE SEQUENCE [LARGE SCALE GENOMIC DNA]</scope>
    <source>
        <strain evidence="1 4">MDcuke</strain>
        <plasmid evidence="1 4">unnamed3</plasmid>
    </source>
</reference>
<keyword evidence="3" id="KW-1185">Reference proteome</keyword>
<dbReference type="STRING" id="65700.SY86_26030"/>
<sequence>MAGSRLQPHEWLLLVPQPTRADMKQDVATYIRHYNLERNHAADGGLSPALYERLTEKKVSGLN</sequence>
<dbReference type="RefSeq" id="WP_016193171.1">
    <property type="nucleotide sequence ID" value="NZ_CP089933.1"/>
</dbReference>
<proteinExistence type="predicted"/>
<evidence type="ECO:0000313" key="1">
    <source>
        <dbReference type="EMBL" id="AXF79083.1"/>
    </source>
</evidence>
<dbReference type="EMBL" id="JXNU01000007">
    <property type="protein sequence ID" value="KKF34085.1"/>
    <property type="molecule type" value="Genomic_DNA"/>
</dbReference>